<name>A0ACC2NG99_9HYME</name>
<comment type="caution">
    <text evidence="1">The sequence shown here is derived from an EMBL/GenBank/DDBJ whole genome shotgun (WGS) entry which is preliminary data.</text>
</comment>
<evidence type="ECO:0000313" key="2">
    <source>
        <dbReference type="Proteomes" id="UP001239111"/>
    </source>
</evidence>
<sequence length="385" mass="43254">MTLHPNLILLALISCCLILFYFAFSVNLRENERRRKIDGLSEALVENDSIGKLLNGSAIDNIPALKILTNNESVATANRCSETPIRVGDKADDHDCISVCANLNAKSINVGDGDEYIVNDTQLKRGGYCKLGRRPNCNMTTTRAFMTLNSIVCKSKFPRVFGGETGDTVLACNNTKINDPNNALWDNKLGRVVTSDNVEPNFDENESYFGVYRYVCRINGTDDNNNRYVQHPFERLQPIRNYCAGALNSAHPEVTTVFDESGRNYRCDCGNPKRTRVTNMYKNDPTTMCIDQDKAASSREHDSRGKKLLRIPYNCFTIKSKVTSVARMLPCPGTQFLEGNSEFSVAQFNYDPNDGEYESLTEHPNQREIGNVKFTDRKGQNIYVV</sequence>
<reference evidence="1" key="1">
    <citation type="submission" date="2023-04" db="EMBL/GenBank/DDBJ databases">
        <title>A chromosome-level genome assembly of the parasitoid wasp Eretmocerus hayati.</title>
        <authorList>
            <person name="Zhong Y."/>
            <person name="Liu S."/>
            <person name="Liu Y."/>
        </authorList>
    </citation>
    <scope>NUCLEOTIDE SEQUENCE</scope>
    <source>
        <strain evidence="1">ZJU_SS_LIU_2023</strain>
    </source>
</reference>
<dbReference type="Proteomes" id="UP001239111">
    <property type="component" value="Chromosome 3"/>
</dbReference>
<organism evidence="1 2">
    <name type="scientific">Eretmocerus hayati</name>
    <dbReference type="NCBI Taxonomy" id="131215"/>
    <lineage>
        <taxon>Eukaryota</taxon>
        <taxon>Metazoa</taxon>
        <taxon>Ecdysozoa</taxon>
        <taxon>Arthropoda</taxon>
        <taxon>Hexapoda</taxon>
        <taxon>Insecta</taxon>
        <taxon>Pterygota</taxon>
        <taxon>Neoptera</taxon>
        <taxon>Endopterygota</taxon>
        <taxon>Hymenoptera</taxon>
        <taxon>Apocrita</taxon>
        <taxon>Proctotrupomorpha</taxon>
        <taxon>Chalcidoidea</taxon>
        <taxon>Aphelinidae</taxon>
        <taxon>Aphelininae</taxon>
        <taxon>Eretmocerus</taxon>
    </lineage>
</organism>
<gene>
    <name evidence="1" type="ORF">QAD02_001449</name>
</gene>
<proteinExistence type="predicted"/>
<dbReference type="EMBL" id="CM056743">
    <property type="protein sequence ID" value="KAJ8670190.1"/>
    <property type="molecule type" value="Genomic_DNA"/>
</dbReference>
<accession>A0ACC2NG99</accession>
<keyword evidence="2" id="KW-1185">Reference proteome</keyword>
<protein>
    <submittedName>
        <fullName evidence="1">Uncharacterized protein</fullName>
    </submittedName>
</protein>
<evidence type="ECO:0000313" key="1">
    <source>
        <dbReference type="EMBL" id="KAJ8670190.1"/>
    </source>
</evidence>